<dbReference type="FunFam" id="1.20.1070.10:FF:000584">
    <property type="entry name" value="Predicted protein"/>
    <property type="match status" value="1"/>
</dbReference>
<dbReference type="PRINTS" id="PR00237">
    <property type="entry name" value="GPCRRHODOPSN"/>
</dbReference>
<dbReference type="HOGENOM" id="CLU_009579_3_0_1"/>
<proteinExistence type="predicted"/>
<evidence type="ECO:0000256" key="1">
    <source>
        <dbReference type="ARBA" id="ARBA00004651"/>
    </source>
</evidence>
<dbReference type="STRING" id="45351.A7SI17"/>
<feature type="domain" description="G-protein coupled receptors family 1 profile" evidence="11">
    <location>
        <begin position="34"/>
        <end position="275"/>
    </location>
</feature>
<feature type="transmembrane region" description="Helical" evidence="10">
    <location>
        <begin position="91"/>
        <end position="117"/>
    </location>
</feature>
<evidence type="ECO:0000256" key="8">
    <source>
        <dbReference type="ARBA" id="ARBA00023180"/>
    </source>
</evidence>
<feature type="transmembrane region" description="Helical" evidence="10">
    <location>
        <begin position="164"/>
        <end position="185"/>
    </location>
</feature>
<dbReference type="GO" id="GO:0071482">
    <property type="term" value="P:cellular response to light stimulus"/>
    <property type="evidence" value="ECO:0000318"/>
    <property type="project" value="GO_Central"/>
</dbReference>
<keyword evidence="8" id="KW-0325">Glycoprotein</keyword>
<evidence type="ECO:0000256" key="4">
    <source>
        <dbReference type="ARBA" id="ARBA00022989"/>
    </source>
</evidence>
<sequence length="309" mass="34497">MNGIDGSNTTLSYNAHSLPLSILTFILSTGGAINNGLLLLAIFFDPCHNLRTPSSVLVTNLAITDLLNSLIAGYGTFVFDVYKYKHWEFNQAALLAIIVSSALATVCGTCCIMLMMAERYMAVIHPFFYKVKVKRERVKFVVALTWIYSLAFNLLPIAGVNRQLYGFILCHLHVTIPALIIGIVYPRLIVIYRKRLVLGNGIPVASRHEQTGRERKFTSAILAIVICFYLSFLPYYVALNIIYFHPNRHDVVIQVFIEVCFVVLLSSNMINPIVYALRVPKYRKAIQAILGTKDAAVGSSTLTKTRTGQ</sequence>
<reference evidence="12 13" key="1">
    <citation type="journal article" date="2007" name="Science">
        <title>Sea anemone genome reveals ancestral eumetazoan gene repertoire and genomic organization.</title>
        <authorList>
            <person name="Putnam N.H."/>
            <person name="Srivastava M."/>
            <person name="Hellsten U."/>
            <person name="Dirks B."/>
            <person name="Chapman J."/>
            <person name="Salamov A."/>
            <person name="Terry A."/>
            <person name="Shapiro H."/>
            <person name="Lindquist E."/>
            <person name="Kapitonov V.V."/>
            <person name="Jurka J."/>
            <person name="Genikhovich G."/>
            <person name="Grigoriev I.V."/>
            <person name="Lucas S.M."/>
            <person name="Steele R.E."/>
            <person name="Finnerty J.R."/>
            <person name="Technau U."/>
            <person name="Martindale M.Q."/>
            <person name="Rokhsar D.S."/>
        </authorList>
    </citation>
    <scope>NUCLEOTIDE SEQUENCE [LARGE SCALE GENOMIC DNA]</scope>
    <source>
        <strain evidence="13">CH2 X CH6</strain>
    </source>
</reference>
<keyword evidence="6 10" id="KW-0472">Membrane</keyword>
<feature type="transmembrane region" description="Helical" evidence="10">
    <location>
        <begin position="251"/>
        <end position="277"/>
    </location>
</feature>
<keyword evidence="7" id="KW-0675">Receptor</keyword>
<dbReference type="Gene3D" id="1.20.1070.10">
    <property type="entry name" value="Rhodopsin 7-helix transmembrane proteins"/>
    <property type="match status" value="1"/>
</dbReference>
<dbReference type="GO" id="GO:0007602">
    <property type="term" value="P:phototransduction"/>
    <property type="evidence" value="ECO:0000318"/>
    <property type="project" value="GO_Central"/>
</dbReference>
<dbReference type="PhylomeDB" id="A7SI17"/>
<dbReference type="eggNOG" id="KOG4219">
    <property type="taxonomic scope" value="Eukaryota"/>
</dbReference>
<dbReference type="OMA" id="YYLVANE"/>
<accession>A7SI17</accession>
<dbReference type="Proteomes" id="UP000001593">
    <property type="component" value="Unassembled WGS sequence"/>
</dbReference>
<evidence type="ECO:0000313" key="12">
    <source>
        <dbReference type="EMBL" id="EDO36672.1"/>
    </source>
</evidence>
<dbReference type="SUPFAM" id="SSF81321">
    <property type="entry name" value="Family A G protein-coupled receptor-like"/>
    <property type="match status" value="1"/>
</dbReference>
<dbReference type="Pfam" id="PF00001">
    <property type="entry name" value="7tm_1"/>
    <property type="match status" value="1"/>
</dbReference>
<dbReference type="InterPro" id="IPR000276">
    <property type="entry name" value="GPCR_Rhodpsn"/>
</dbReference>
<evidence type="ECO:0000313" key="13">
    <source>
        <dbReference type="Proteomes" id="UP000001593"/>
    </source>
</evidence>
<evidence type="ECO:0000256" key="10">
    <source>
        <dbReference type="SAM" id="Phobius"/>
    </source>
</evidence>
<dbReference type="GO" id="GO:0005886">
    <property type="term" value="C:plasma membrane"/>
    <property type="evidence" value="ECO:0000318"/>
    <property type="project" value="GO_Central"/>
</dbReference>
<dbReference type="EMBL" id="DS469664">
    <property type="protein sequence ID" value="EDO36672.1"/>
    <property type="molecule type" value="Genomic_DNA"/>
</dbReference>
<evidence type="ECO:0000256" key="6">
    <source>
        <dbReference type="ARBA" id="ARBA00023136"/>
    </source>
</evidence>
<comment type="subcellular location">
    <subcellularLocation>
        <location evidence="1">Cell membrane</location>
        <topology evidence="1">Multi-pass membrane protein</topology>
    </subcellularLocation>
</comment>
<feature type="transmembrane region" description="Helical" evidence="10">
    <location>
        <begin position="138"/>
        <end position="158"/>
    </location>
</feature>
<keyword evidence="4 10" id="KW-1133">Transmembrane helix</keyword>
<evidence type="ECO:0000256" key="5">
    <source>
        <dbReference type="ARBA" id="ARBA00023040"/>
    </source>
</evidence>
<evidence type="ECO:0000256" key="3">
    <source>
        <dbReference type="ARBA" id="ARBA00022692"/>
    </source>
</evidence>
<keyword evidence="3 10" id="KW-0812">Transmembrane</keyword>
<dbReference type="KEGG" id="nve:5508120"/>
<feature type="transmembrane region" description="Helical" evidence="10">
    <location>
        <begin position="217"/>
        <end position="239"/>
    </location>
</feature>
<feature type="transmembrane region" description="Helical" evidence="10">
    <location>
        <begin position="20"/>
        <end position="44"/>
    </location>
</feature>
<dbReference type="PANTHER" id="PTHR24246:SF27">
    <property type="entry name" value="ADENOSINE RECEPTOR, ISOFORM A"/>
    <property type="match status" value="1"/>
</dbReference>
<keyword evidence="9" id="KW-0807">Transducer</keyword>
<dbReference type="PANTHER" id="PTHR24246">
    <property type="entry name" value="OLFACTORY RECEPTOR AND ADENOSINE RECEPTOR"/>
    <property type="match status" value="1"/>
</dbReference>
<gene>
    <name evidence="12" type="ORF">NEMVEDRAFT_v1g212589</name>
</gene>
<feature type="transmembrane region" description="Helical" evidence="10">
    <location>
        <begin position="56"/>
        <end position="79"/>
    </location>
</feature>
<dbReference type="InterPro" id="IPR017452">
    <property type="entry name" value="GPCR_Rhodpsn_7TM"/>
</dbReference>
<evidence type="ECO:0000256" key="2">
    <source>
        <dbReference type="ARBA" id="ARBA00022475"/>
    </source>
</evidence>
<dbReference type="GO" id="GO:0008020">
    <property type="term" value="F:G protein-coupled photoreceptor activity"/>
    <property type="evidence" value="ECO:0000318"/>
    <property type="project" value="GO_Central"/>
</dbReference>
<evidence type="ECO:0000259" key="11">
    <source>
        <dbReference type="PROSITE" id="PS50262"/>
    </source>
</evidence>
<dbReference type="AlphaFoldDB" id="A7SI17"/>
<dbReference type="GO" id="GO:0007186">
    <property type="term" value="P:G protein-coupled receptor signaling pathway"/>
    <property type="evidence" value="ECO:0000318"/>
    <property type="project" value="GO_Central"/>
</dbReference>
<dbReference type="InParanoid" id="A7SI17"/>
<dbReference type="CDD" id="cd00637">
    <property type="entry name" value="7tm_classA_rhodopsin-like"/>
    <property type="match status" value="1"/>
</dbReference>
<organism evidence="12 13">
    <name type="scientific">Nematostella vectensis</name>
    <name type="common">Starlet sea anemone</name>
    <dbReference type="NCBI Taxonomy" id="45351"/>
    <lineage>
        <taxon>Eukaryota</taxon>
        <taxon>Metazoa</taxon>
        <taxon>Cnidaria</taxon>
        <taxon>Anthozoa</taxon>
        <taxon>Hexacorallia</taxon>
        <taxon>Actiniaria</taxon>
        <taxon>Edwardsiidae</taxon>
        <taxon>Nematostella</taxon>
    </lineage>
</organism>
<name>A7SI17_NEMVE</name>
<evidence type="ECO:0000256" key="9">
    <source>
        <dbReference type="ARBA" id="ARBA00023224"/>
    </source>
</evidence>
<protein>
    <recommendedName>
        <fullName evidence="11">G-protein coupled receptors family 1 profile domain-containing protein</fullName>
    </recommendedName>
</protein>
<keyword evidence="5" id="KW-0297">G-protein coupled receptor</keyword>
<keyword evidence="2" id="KW-1003">Cell membrane</keyword>
<dbReference type="PROSITE" id="PS50262">
    <property type="entry name" value="G_PROTEIN_RECEP_F1_2"/>
    <property type="match status" value="1"/>
</dbReference>
<keyword evidence="13" id="KW-1185">Reference proteome</keyword>
<dbReference type="OrthoDB" id="5972537at2759"/>
<dbReference type="SMART" id="SM01381">
    <property type="entry name" value="7TM_GPCR_Srsx"/>
    <property type="match status" value="1"/>
</dbReference>
<evidence type="ECO:0000256" key="7">
    <source>
        <dbReference type="ARBA" id="ARBA00023170"/>
    </source>
</evidence>